<reference evidence="3" key="1">
    <citation type="journal article" date="2017" name="Appl. Environ. Microbiol.">
        <title>Genomic analysis of Calderihabitans maritimus KKC1, a thermophilic hydrogenogenic carboxydotrophic bacterium isolated from marine sediment.</title>
        <authorList>
            <person name="Omae K."/>
            <person name="Yoneda Y."/>
            <person name="Fukuyama Y."/>
            <person name="Yoshida T."/>
            <person name="Sako Y."/>
        </authorList>
    </citation>
    <scope>NUCLEOTIDE SEQUENCE [LARGE SCALE GENOMIC DNA]</scope>
    <source>
        <strain evidence="3">KKC1</strain>
    </source>
</reference>
<protein>
    <recommendedName>
        <fullName evidence="4">DUF5320 domain-containing protein</fullName>
    </recommendedName>
</protein>
<comment type="caution">
    <text evidence="2">The sequence shown here is derived from an EMBL/GenBank/DDBJ whole genome shotgun (WGS) entry which is preliminary data.</text>
</comment>
<gene>
    <name evidence="2" type="ORF">KKC1_11260</name>
</gene>
<dbReference type="Proteomes" id="UP000197032">
    <property type="component" value="Unassembled WGS sequence"/>
</dbReference>
<evidence type="ECO:0000313" key="3">
    <source>
        <dbReference type="Proteomes" id="UP000197032"/>
    </source>
</evidence>
<evidence type="ECO:0008006" key="4">
    <source>
        <dbReference type="Google" id="ProtNLM"/>
    </source>
</evidence>
<feature type="coiled-coil region" evidence="1">
    <location>
        <begin position="37"/>
        <end position="64"/>
    </location>
</feature>
<dbReference type="RefSeq" id="WP_088553409.1">
    <property type="nucleotide sequence ID" value="NZ_BDGJ01000042.1"/>
</dbReference>
<keyword evidence="3" id="KW-1185">Reference proteome</keyword>
<organism evidence="2 3">
    <name type="scientific">Calderihabitans maritimus</name>
    <dbReference type="NCBI Taxonomy" id="1246530"/>
    <lineage>
        <taxon>Bacteria</taxon>
        <taxon>Bacillati</taxon>
        <taxon>Bacillota</taxon>
        <taxon>Clostridia</taxon>
        <taxon>Neomoorellales</taxon>
        <taxon>Calderihabitantaceae</taxon>
        <taxon>Calderihabitans</taxon>
    </lineage>
</organism>
<keyword evidence="1" id="KW-0175">Coiled coil</keyword>
<proteinExistence type="predicted"/>
<evidence type="ECO:0000256" key="1">
    <source>
        <dbReference type="SAM" id="Coils"/>
    </source>
</evidence>
<name>A0A1Z5HR12_9FIRM</name>
<dbReference type="EMBL" id="BDGJ01000042">
    <property type="protein sequence ID" value="GAW91966.1"/>
    <property type="molecule type" value="Genomic_DNA"/>
</dbReference>
<evidence type="ECO:0000313" key="2">
    <source>
        <dbReference type="EMBL" id="GAW91966.1"/>
    </source>
</evidence>
<dbReference type="AlphaFoldDB" id="A0A1Z5HR12"/>
<accession>A0A1Z5HR12</accession>
<sequence length="65" mass="7864">MYQSHHYREGNHYGRGCCHHREQRRHQHGKCYKQEDVAQLESYLQNLQRQIEAVENKLKDLKGEA</sequence>